<proteinExistence type="predicted"/>
<organism evidence="2 3">
    <name type="scientific">Mycena sanguinolenta</name>
    <dbReference type="NCBI Taxonomy" id="230812"/>
    <lineage>
        <taxon>Eukaryota</taxon>
        <taxon>Fungi</taxon>
        <taxon>Dikarya</taxon>
        <taxon>Basidiomycota</taxon>
        <taxon>Agaricomycotina</taxon>
        <taxon>Agaricomycetes</taxon>
        <taxon>Agaricomycetidae</taxon>
        <taxon>Agaricales</taxon>
        <taxon>Marasmiineae</taxon>
        <taxon>Mycenaceae</taxon>
        <taxon>Mycena</taxon>
    </lineage>
</organism>
<sequence>MTILYVVESAEPNAEAVMVTLEADHKLDDLKTLILVKWGKAAAALDIRDLRLWKPKRAISMAHGVWAQVFQDSGCKLPEVADQLDATNIGLLGSHAVAAPLDATADIGLLGSPTAEKPPVVGVIVEVLPRRQHHESPHRTEQLEEEARDTISDMTTRYQNLLLHARGGMTPSQAAKSANYRMEQSGSNPLYDGRYDDANPAATIAPPVQLYHPVFARFIDDVNNTALEIPGEVLVATADLMHKASGIYQDEDARKSKIRPALKKALSLDITNLPEAALDHTVALAIKEEKRELGEGGCDPSTQASFSVQRYWVQHANNALRALCCCPTFLIAFAGPWISVLGAVFTDKCIPQRLTDFIWMGNGSVFNSHACRRVARVLYSLTRSLHELRRYYTTLPQTGPSTRFFPSPKEFQCPGSSTPVRFEYAEPLERDAGCVAFLCKTKEDNQSIVVKFAESYCSEAHAHLAAKGMAPQLLYCGPIDPSPGAPSYGGLKMIVMEYLEGKTVAQVEQHNLPGDFAVQLKKIIGVLHAGGFVFGDLRPPNIMVSKDKVKLIDFDWAGQMGIAQYPLHLSSRIVWPEGVGPLGKIEKAHDLAMLQALINPV</sequence>
<dbReference type="GO" id="GO:0004672">
    <property type="term" value="F:protein kinase activity"/>
    <property type="evidence" value="ECO:0007669"/>
    <property type="project" value="InterPro"/>
</dbReference>
<gene>
    <name evidence="2" type="ORF">MSAN_01613700</name>
</gene>
<dbReference type="OrthoDB" id="4062651at2759"/>
<dbReference type="SUPFAM" id="SSF56112">
    <property type="entry name" value="Protein kinase-like (PK-like)"/>
    <property type="match status" value="1"/>
</dbReference>
<comment type="caution">
    <text evidence="2">The sequence shown here is derived from an EMBL/GenBank/DDBJ whole genome shotgun (WGS) entry which is preliminary data.</text>
</comment>
<dbReference type="Gene3D" id="1.10.510.10">
    <property type="entry name" value="Transferase(Phosphotransferase) domain 1"/>
    <property type="match status" value="1"/>
</dbReference>
<dbReference type="EMBL" id="JACAZH010000013">
    <property type="protein sequence ID" value="KAF7351802.1"/>
    <property type="molecule type" value="Genomic_DNA"/>
</dbReference>
<dbReference type="AlphaFoldDB" id="A0A8H6Y4T6"/>
<dbReference type="PROSITE" id="PS50011">
    <property type="entry name" value="PROTEIN_KINASE_DOM"/>
    <property type="match status" value="1"/>
</dbReference>
<protein>
    <recommendedName>
        <fullName evidence="1">Protein kinase domain-containing protein</fullName>
    </recommendedName>
</protein>
<dbReference type="InterPro" id="IPR000719">
    <property type="entry name" value="Prot_kinase_dom"/>
</dbReference>
<evidence type="ECO:0000313" key="3">
    <source>
        <dbReference type="Proteomes" id="UP000623467"/>
    </source>
</evidence>
<keyword evidence="3" id="KW-1185">Reference proteome</keyword>
<evidence type="ECO:0000259" key="1">
    <source>
        <dbReference type="PROSITE" id="PS50011"/>
    </source>
</evidence>
<evidence type="ECO:0000313" key="2">
    <source>
        <dbReference type="EMBL" id="KAF7351802.1"/>
    </source>
</evidence>
<dbReference type="Proteomes" id="UP000623467">
    <property type="component" value="Unassembled WGS sequence"/>
</dbReference>
<dbReference type="GO" id="GO:0005524">
    <property type="term" value="F:ATP binding"/>
    <property type="evidence" value="ECO:0007669"/>
    <property type="project" value="InterPro"/>
</dbReference>
<feature type="domain" description="Protein kinase" evidence="1">
    <location>
        <begin position="354"/>
        <end position="601"/>
    </location>
</feature>
<dbReference type="InterPro" id="IPR011009">
    <property type="entry name" value="Kinase-like_dom_sf"/>
</dbReference>
<reference evidence="2" key="1">
    <citation type="submission" date="2020-05" db="EMBL/GenBank/DDBJ databases">
        <title>Mycena genomes resolve the evolution of fungal bioluminescence.</title>
        <authorList>
            <person name="Tsai I.J."/>
        </authorList>
    </citation>
    <scope>NUCLEOTIDE SEQUENCE</scope>
    <source>
        <strain evidence="2">160909Yilan</strain>
    </source>
</reference>
<name>A0A8H6Y4T6_9AGAR</name>
<accession>A0A8H6Y4T6</accession>